<dbReference type="Proteomes" id="UP001589532">
    <property type="component" value="Unassembled WGS sequence"/>
</dbReference>
<gene>
    <name evidence="2" type="ORF">ACFFSA_29940</name>
</gene>
<feature type="transmembrane region" description="Helical" evidence="1">
    <location>
        <begin position="498"/>
        <end position="515"/>
    </location>
</feature>
<feature type="transmembrane region" description="Helical" evidence="1">
    <location>
        <begin position="403"/>
        <end position="424"/>
    </location>
</feature>
<feature type="transmembrane region" description="Helical" evidence="1">
    <location>
        <begin position="252"/>
        <end position="269"/>
    </location>
</feature>
<keyword evidence="1" id="KW-0812">Transmembrane</keyword>
<name>A0ABV5S6N2_9ACTN</name>
<feature type="transmembrane region" description="Helical" evidence="1">
    <location>
        <begin position="90"/>
        <end position="111"/>
    </location>
</feature>
<keyword evidence="1" id="KW-1133">Transmembrane helix</keyword>
<feature type="transmembrane region" description="Helical" evidence="1">
    <location>
        <begin position="375"/>
        <end position="394"/>
    </location>
</feature>
<organism evidence="2 3">
    <name type="scientific">Nonomuraea helvata</name>
    <dbReference type="NCBI Taxonomy" id="37484"/>
    <lineage>
        <taxon>Bacteria</taxon>
        <taxon>Bacillati</taxon>
        <taxon>Actinomycetota</taxon>
        <taxon>Actinomycetes</taxon>
        <taxon>Streptosporangiales</taxon>
        <taxon>Streptosporangiaceae</taxon>
        <taxon>Nonomuraea</taxon>
    </lineage>
</organism>
<feature type="transmembrane region" description="Helical" evidence="1">
    <location>
        <begin position="430"/>
        <end position="451"/>
    </location>
</feature>
<feature type="transmembrane region" description="Helical" evidence="1">
    <location>
        <begin position="281"/>
        <end position="309"/>
    </location>
</feature>
<proteinExistence type="predicted"/>
<protein>
    <recommendedName>
        <fullName evidence="4">Chlor_Arch_YYY domain-containing protein</fullName>
    </recommendedName>
</protein>
<feature type="transmembrane region" description="Helical" evidence="1">
    <location>
        <begin position="36"/>
        <end position="54"/>
    </location>
</feature>
<keyword evidence="1" id="KW-0472">Membrane</keyword>
<feature type="transmembrane region" description="Helical" evidence="1">
    <location>
        <begin position="321"/>
        <end position="343"/>
    </location>
</feature>
<accession>A0ABV5S6N2</accession>
<feature type="transmembrane region" description="Helical" evidence="1">
    <location>
        <begin position="181"/>
        <end position="202"/>
    </location>
</feature>
<evidence type="ECO:0000313" key="3">
    <source>
        <dbReference type="Proteomes" id="UP001589532"/>
    </source>
</evidence>
<comment type="caution">
    <text evidence="2">The sequence shown here is derived from an EMBL/GenBank/DDBJ whole genome shotgun (WGS) entry which is preliminary data.</text>
</comment>
<evidence type="ECO:0000256" key="1">
    <source>
        <dbReference type="SAM" id="Phobius"/>
    </source>
</evidence>
<sequence length="713" mass="76892">MAVFFAYVAVGLTLPGVLVIRALYAGSRTLVEEIALGLALGYAMEILLYIGARAVGVPRLVVAGPLTVYVLFLAVPSLRRYWRSSRRLAAPWWWSWLLALLTVLLVAWSGIKFFGTHAVTWPDLGATGHDMPFHLALISELRHHMPPSVPMVAGEPLFYHWFVYAHLAAASHLTGVEPLILLFRLGMLPMLAALVVLAGLTGRRVTGSWYGAAITAVGTVSVGVTSLYLGANGRFTWGGLPDMAWTSPTQTLGALLFAPLVLILINLIGPRGYDPRAWGPALVLLMAITGAKATYLPLLLAGLTFVAIVQFVQRRRLSRNLVIAFAVTTACFLFAQVILFGLAKQGLVVDLFSFTRIAWGELTGVDPGGSVPGLAAVHLLSWAISWAGTFGLLVRPRQLARPAVALLLGIGMAGVGAALVLGHPGRSQLFFFWGACPYLTALSACGLLALLRRARVAPTTTALWAALGVLTAYLISFFCDVSIPLAPGQDGGVLYRPYWVLLAAIVLAGAVLTVLRGALTAATLLVVACTAIGLPAYWHARVLSALDAFGKDDVRPDVQPAAEPSIRIPQGGLTAARWLRAHSDPDDLVATNVHCRWGRESPCDSTSAWASALTERHMLVEGWAYTATNLTRWRPGLTQETLPFWDSRRLSLNDAAFRAPTERVMRLLGQDYGVRWLFAEESQGETSSAIGDFARLRFRSGDYAVYRLTGSPA</sequence>
<feature type="transmembrane region" description="Helical" evidence="1">
    <location>
        <begin position="6"/>
        <end position="24"/>
    </location>
</feature>
<keyword evidence="3" id="KW-1185">Reference proteome</keyword>
<feature type="transmembrane region" description="Helical" evidence="1">
    <location>
        <begin position="522"/>
        <end position="540"/>
    </location>
</feature>
<reference evidence="2 3" key="1">
    <citation type="submission" date="2024-09" db="EMBL/GenBank/DDBJ databases">
        <authorList>
            <person name="Sun Q."/>
            <person name="Mori K."/>
        </authorList>
    </citation>
    <scope>NUCLEOTIDE SEQUENCE [LARGE SCALE GENOMIC DNA]</scope>
    <source>
        <strain evidence="2 3">JCM 3143</strain>
    </source>
</reference>
<dbReference type="EMBL" id="JBHMBW010000029">
    <property type="protein sequence ID" value="MFB9627327.1"/>
    <property type="molecule type" value="Genomic_DNA"/>
</dbReference>
<evidence type="ECO:0000313" key="2">
    <source>
        <dbReference type="EMBL" id="MFB9627327.1"/>
    </source>
</evidence>
<evidence type="ECO:0008006" key="4">
    <source>
        <dbReference type="Google" id="ProtNLM"/>
    </source>
</evidence>
<feature type="transmembrane region" description="Helical" evidence="1">
    <location>
        <begin position="157"/>
        <end position="174"/>
    </location>
</feature>
<feature type="transmembrane region" description="Helical" evidence="1">
    <location>
        <begin position="463"/>
        <end position="486"/>
    </location>
</feature>
<feature type="transmembrane region" description="Helical" evidence="1">
    <location>
        <begin position="208"/>
        <end position="231"/>
    </location>
</feature>
<feature type="transmembrane region" description="Helical" evidence="1">
    <location>
        <begin position="60"/>
        <end position="78"/>
    </location>
</feature>